<sequence length="371" mass="43818">MKVVIQDISHNTNCRSTVNKSGLRYKLFYLQKKIYQASRECNIPLVHSLQKLLIASSSIQLLAEQKWISKYNNCINLAHQNKQIAEWCLEAEWKTRLYVHEDYYYINNISSLCLLSKAKVFCTNLDEKYLAHKLQSIAWIEKQITSWLQEQSLVQYIECNTGNQIFTSNKKELVLNLLNMILVNGLQWTYFRQEACNSINSSKLMYYLKQETYVYQHKRLSSFSAQLMDNFLYNIGIFYPCIKSNWLSYCRSSIGNLNQAPARDLGTCMLLDYIKDILFHKDKIGRLRANHELFVRKNIKAINSILLRWLMHYGHFLSHKIVIRTDKDIDRIIYKWTKKKNFISEEKSKRIANSVSLLQKISYKVKWEGAV</sequence>
<dbReference type="GeneID" id="30001210"/>
<dbReference type="AlphaFoldDB" id="A0A1G4NXI9"/>
<keyword evidence="1" id="KW-0934">Plastid</keyword>
<evidence type="ECO:0000313" key="1">
    <source>
        <dbReference type="EMBL" id="SCW23372.1"/>
    </source>
</evidence>
<accession>A0A1G4NXI9</accession>
<keyword evidence="1" id="KW-0150">Chloroplast</keyword>
<protein>
    <submittedName>
        <fullName evidence="1">Uncharacterized protein</fullName>
    </submittedName>
</protein>
<reference evidence="1" key="2">
    <citation type="submission" date="2016-10" db="EMBL/GenBank/DDBJ databases">
        <authorList>
            <person name="de Groot N.N."/>
        </authorList>
    </citation>
    <scope>NUCLEOTIDE SEQUENCE</scope>
    <source>
        <strain evidence="1">J.0081</strain>
    </source>
</reference>
<name>A0A1G4NXI9_9FLOR</name>
<gene>
    <name evidence="1" type="primary">ORF_3</name>
    <name evidence="1" type="ORF">J0081_102</name>
</gene>
<dbReference type="EMBL" id="LT622873">
    <property type="protein sequence ID" value="SCW23372.1"/>
    <property type="molecule type" value="Genomic_DNA"/>
</dbReference>
<geneLocation type="chloroplast" evidence="1"/>
<reference evidence="1" key="1">
    <citation type="submission" date="2016-10" db="EMBL/GenBank/DDBJ databases">
        <title>Chloroplast genomes as a tool to resolve red algal phylogenies: a case study in the Nemaliales.</title>
        <authorList>
            <person name="Costa J.F."/>
            <person name="Lin S.M."/>
            <person name="Macaya E.C."/>
            <person name="Fernandez-Garcia C."/>
            <person name="Verbruggen H."/>
        </authorList>
    </citation>
    <scope>NUCLEOTIDE SEQUENCE</scope>
    <source>
        <strain evidence="1">J.0081</strain>
    </source>
</reference>
<organism evidence="1">
    <name type="scientific">Scinaia undulata</name>
    <dbReference type="NCBI Taxonomy" id="1884664"/>
    <lineage>
        <taxon>Eukaryota</taxon>
        <taxon>Rhodophyta</taxon>
        <taxon>Florideophyceae</taxon>
        <taxon>Nemaliophycidae</taxon>
        <taxon>Nemaliales</taxon>
        <taxon>Scinaiaceae</taxon>
        <taxon>Scinaia</taxon>
    </lineage>
</organism>
<dbReference type="RefSeq" id="YP_009314917.1">
    <property type="nucleotide sequence ID" value="NC_031664.1"/>
</dbReference>
<proteinExistence type="predicted"/>